<dbReference type="RefSeq" id="XP_037220530.1">
    <property type="nucleotide sequence ID" value="XM_037362609.1"/>
</dbReference>
<name>A0A8H6W6M1_9AGAR</name>
<dbReference type="OrthoDB" id="3070099at2759"/>
<accession>A0A8H6W6M1</accession>
<dbReference type="Proteomes" id="UP000636479">
    <property type="component" value="Unassembled WGS sequence"/>
</dbReference>
<comment type="caution">
    <text evidence="1">The sequence shown here is derived from an EMBL/GenBank/DDBJ whole genome shotgun (WGS) entry which is preliminary data.</text>
</comment>
<dbReference type="AlphaFoldDB" id="A0A8H6W6M1"/>
<dbReference type="GeneID" id="59345125"/>
<sequence>MTDPVLPPDLERAIFELAAWGDVRMIATLPLVAHRVNAWMRLLRFRVYRIPDYNGLSVLWGHAAAFPQSRAAMTHLAMVATGWPTATILARLAATFPHIVDLALWGIPHRANDLQPIGALANLRRLALSPLYAFRNNAATAVAVRSLAPLARLTHLALLAAAGPWLVPTLATCFPALTHLALFEQHPPRAAFVVDMRQLLRSLRLAVCV</sequence>
<dbReference type="EMBL" id="JACAZF010000005">
    <property type="protein sequence ID" value="KAF7303558.1"/>
    <property type="molecule type" value="Genomic_DNA"/>
</dbReference>
<gene>
    <name evidence="1" type="ORF">MIND_00585100</name>
</gene>
<organism evidence="1 2">
    <name type="scientific">Mycena indigotica</name>
    <dbReference type="NCBI Taxonomy" id="2126181"/>
    <lineage>
        <taxon>Eukaryota</taxon>
        <taxon>Fungi</taxon>
        <taxon>Dikarya</taxon>
        <taxon>Basidiomycota</taxon>
        <taxon>Agaricomycotina</taxon>
        <taxon>Agaricomycetes</taxon>
        <taxon>Agaricomycetidae</taxon>
        <taxon>Agaricales</taxon>
        <taxon>Marasmiineae</taxon>
        <taxon>Mycenaceae</taxon>
        <taxon>Mycena</taxon>
    </lineage>
</organism>
<evidence type="ECO:0000313" key="2">
    <source>
        <dbReference type="Proteomes" id="UP000636479"/>
    </source>
</evidence>
<proteinExistence type="predicted"/>
<keyword evidence="2" id="KW-1185">Reference proteome</keyword>
<protein>
    <submittedName>
        <fullName evidence="1">Uncharacterized protein</fullName>
    </submittedName>
</protein>
<reference evidence="1" key="1">
    <citation type="submission" date="2020-05" db="EMBL/GenBank/DDBJ databases">
        <title>Mycena genomes resolve the evolution of fungal bioluminescence.</title>
        <authorList>
            <person name="Tsai I.J."/>
        </authorList>
    </citation>
    <scope>NUCLEOTIDE SEQUENCE</scope>
    <source>
        <strain evidence="1">171206Taipei</strain>
    </source>
</reference>
<evidence type="ECO:0000313" key="1">
    <source>
        <dbReference type="EMBL" id="KAF7303558.1"/>
    </source>
</evidence>